<dbReference type="GO" id="GO:0005388">
    <property type="term" value="F:P-type calcium transporter activity"/>
    <property type="evidence" value="ECO:0007669"/>
    <property type="project" value="TreeGrafter"/>
</dbReference>
<dbReference type="GO" id="GO:0005886">
    <property type="term" value="C:plasma membrane"/>
    <property type="evidence" value="ECO:0007669"/>
    <property type="project" value="TreeGrafter"/>
</dbReference>
<comment type="subcellular location">
    <subcellularLocation>
        <location evidence="1">Endomembrane system</location>
        <topology evidence="1">Multi-pass membrane protein</topology>
    </subcellularLocation>
</comment>
<sequence>MASISKDNGEETPLQVRLNGVATFIGIVGLLVVIFVLVVLLIRYFTGHTENTKGFVQFKAGKTSFSTTVCL</sequence>
<dbReference type="GO" id="GO:0012505">
    <property type="term" value="C:endomembrane system"/>
    <property type="evidence" value="ECO:0007669"/>
    <property type="project" value="UniProtKB-SubCell"/>
</dbReference>
<dbReference type="SUPFAM" id="SSF81665">
    <property type="entry name" value="Calcium ATPase, transmembrane domain M"/>
    <property type="match status" value="1"/>
</dbReference>
<evidence type="ECO:0000313" key="4">
    <source>
        <dbReference type="EMBL" id="KAG9453950.1"/>
    </source>
</evidence>
<dbReference type="AlphaFoldDB" id="A0AAV7EYF5"/>
<keyword evidence="3" id="KW-0812">Transmembrane</keyword>
<dbReference type="PANTHER" id="PTHR24093">
    <property type="entry name" value="CATION TRANSPORTING ATPASE"/>
    <property type="match status" value="1"/>
</dbReference>
<protein>
    <submittedName>
        <fullName evidence="4">Uncharacterized protein</fullName>
    </submittedName>
</protein>
<keyword evidence="3" id="KW-1133">Transmembrane helix</keyword>
<dbReference type="InterPro" id="IPR023298">
    <property type="entry name" value="ATPase_P-typ_TM_dom_sf"/>
</dbReference>
<proteinExistence type="predicted"/>
<dbReference type="Proteomes" id="UP000825729">
    <property type="component" value="Unassembled WGS sequence"/>
</dbReference>
<evidence type="ECO:0000256" key="1">
    <source>
        <dbReference type="ARBA" id="ARBA00004127"/>
    </source>
</evidence>
<feature type="transmembrane region" description="Helical" evidence="3">
    <location>
        <begin position="20"/>
        <end position="45"/>
    </location>
</feature>
<accession>A0AAV7EYF5</accession>
<keyword evidence="2" id="KW-0460">Magnesium</keyword>
<comment type="caution">
    <text evidence="4">The sequence shown here is derived from an EMBL/GenBank/DDBJ whole genome shotgun (WGS) entry which is preliminary data.</text>
</comment>
<keyword evidence="5" id="KW-1185">Reference proteome</keyword>
<dbReference type="EMBL" id="JAINDJ010000003">
    <property type="protein sequence ID" value="KAG9453950.1"/>
    <property type="molecule type" value="Genomic_DNA"/>
</dbReference>
<reference evidence="4 5" key="1">
    <citation type="submission" date="2021-07" db="EMBL/GenBank/DDBJ databases">
        <title>The Aristolochia fimbriata genome: insights into angiosperm evolution, floral development and chemical biosynthesis.</title>
        <authorList>
            <person name="Jiao Y."/>
        </authorList>
    </citation>
    <scope>NUCLEOTIDE SEQUENCE [LARGE SCALE GENOMIC DNA]</scope>
    <source>
        <strain evidence="4">IBCAS-2021</strain>
        <tissue evidence="4">Leaf</tissue>
    </source>
</reference>
<organism evidence="4 5">
    <name type="scientific">Aristolochia fimbriata</name>
    <name type="common">White veined hardy Dutchman's pipe vine</name>
    <dbReference type="NCBI Taxonomy" id="158543"/>
    <lineage>
        <taxon>Eukaryota</taxon>
        <taxon>Viridiplantae</taxon>
        <taxon>Streptophyta</taxon>
        <taxon>Embryophyta</taxon>
        <taxon>Tracheophyta</taxon>
        <taxon>Spermatophyta</taxon>
        <taxon>Magnoliopsida</taxon>
        <taxon>Magnoliidae</taxon>
        <taxon>Piperales</taxon>
        <taxon>Aristolochiaceae</taxon>
        <taxon>Aristolochia</taxon>
    </lineage>
</organism>
<keyword evidence="3" id="KW-0472">Membrane</keyword>
<evidence type="ECO:0000256" key="2">
    <source>
        <dbReference type="ARBA" id="ARBA00022842"/>
    </source>
</evidence>
<evidence type="ECO:0000256" key="3">
    <source>
        <dbReference type="SAM" id="Phobius"/>
    </source>
</evidence>
<name>A0AAV7EYF5_ARIFI</name>
<dbReference type="Gene3D" id="1.20.1110.10">
    <property type="entry name" value="Calcium-transporting ATPase, transmembrane domain"/>
    <property type="match status" value="1"/>
</dbReference>
<gene>
    <name evidence="4" type="ORF">H6P81_006854</name>
</gene>
<dbReference type="PANTHER" id="PTHR24093:SF369">
    <property type="entry name" value="CALCIUM-TRANSPORTING ATPASE"/>
    <property type="match status" value="1"/>
</dbReference>
<evidence type="ECO:0000313" key="5">
    <source>
        <dbReference type="Proteomes" id="UP000825729"/>
    </source>
</evidence>